<sequence>MQALGLLLINSLNFPQKRNAGKVFPNYALQRGLSSLKLKPYPTTHRSKNVIRVQADGEDYELKQMRDMAAAKKRWEALVREEKVKVLTPREAGYAVQLSSKPLLDVRPSSERKKAWVKGSDWIPIFDVDDKLNVGNLTRKITNFAMGGWWSGTQTLSYDSQFLSKVEEKFPKDTDLIVACQKGLRSLAACELLYNAGYRNLFWVQGGLEAAEEEDLVVEGPVPLKFAGIGGVSEFLGWTDQQRDAAAKEGWGYRLVFSARLVGVFLVADALFLGAQQVGRYLQDIRTH</sequence>
<evidence type="ECO:0000313" key="1">
    <source>
        <dbReference type="EMBL" id="KAI4336239.1"/>
    </source>
</evidence>
<dbReference type="EMBL" id="CM039431">
    <property type="protein sequence ID" value="KAI4336239.1"/>
    <property type="molecule type" value="Genomic_DNA"/>
</dbReference>
<accession>A0ACB9NIP1</accession>
<organism evidence="1 2">
    <name type="scientific">Bauhinia variegata</name>
    <name type="common">Purple orchid tree</name>
    <name type="synonym">Phanera variegata</name>
    <dbReference type="NCBI Taxonomy" id="167791"/>
    <lineage>
        <taxon>Eukaryota</taxon>
        <taxon>Viridiplantae</taxon>
        <taxon>Streptophyta</taxon>
        <taxon>Embryophyta</taxon>
        <taxon>Tracheophyta</taxon>
        <taxon>Spermatophyta</taxon>
        <taxon>Magnoliopsida</taxon>
        <taxon>eudicotyledons</taxon>
        <taxon>Gunneridae</taxon>
        <taxon>Pentapetalae</taxon>
        <taxon>rosids</taxon>
        <taxon>fabids</taxon>
        <taxon>Fabales</taxon>
        <taxon>Fabaceae</taxon>
        <taxon>Cercidoideae</taxon>
        <taxon>Cercideae</taxon>
        <taxon>Bauhiniinae</taxon>
        <taxon>Bauhinia</taxon>
    </lineage>
</organism>
<comment type="caution">
    <text evidence="1">The sequence shown here is derived from an EMBL/GenBank/DDBJ whole genome shotgun (WGS) entry which is preliminary data.</text>
</comment>
<dbReference type="Proteomes" id="UP000828941">
    <property type="component" value="Chromosome 6"/>
</dbReference>
<name>A0ACB9NIP1_BAUVA</name>
<keyword evidence="2" id="KW-1185">Reference proteome</keyword>
<gene>
    <name evidence="1" type="ORF">L6164_014788</name>
</gene>
<reference evidence="1 2" key="1">
    <citation type="journal article" date="2022" name="DNA Res.">
        <title>Chromosomal-level genome assembly of the orchid tree Bauhinia variegata (Leguminosae; Cercidoideae) supports the allotetraploid origin hypothesis of Bauhinia.</title>
        <authorList>
            <person name="Zhong Y."/>
            <person name="Chen Y."/>
            <person name="Zheng D."/>
            <person name="Pang J."/>
            <person name="Liu Y."/>
            <person name="Luo S."/>
            <person name="Meng S."/>
            <person name="Qian L."/>
            <person name="Wei D."/>
            <person name="Dai S."/>
            <person name="Zhou R."/>
        </authorList>
    </citation>
    <scope>NUCLEOTIDE SEQUENCE [LARGE SCALE GENOMIC DNA]</scope>
    <source>
        <strain evidence="1">BV-YZ2020</strain>
    </source>
</reference>
<proteinExistence type="predicted"/>
<protein>
    <submittedName>
        <fullName evidence="1">Uncharacterized protein</fullName>
    </submittedName>
</protein>
<evidence type="ECO:0000313" key="2">
    <source>
        <dbReference type="Proteomes" id="UP000828941"/>
    </source>
</evidence>